<dbReference type="Proteomes" id="UP001201812">
    <property type="component" value="Unassembled WGS sequence"/>
</dbReference>
<protein>
    <submittedName>
        <fullName evidence="1">Uncharacterized protein</fullName>
    </submittedName>
</protein>
<proteinExistence type="predicted"/>
<evidence type="ECO:0000313" key="1">
    <source>
        <dbReference type="EMBL" id="KAI1692590.1"/>
    </source>
</evidence>
<dbReference type="AlphaFoldDB" id="A0AAD4QVS8"/>
<dbReference type="EMBL" id="JAKKPZ010000741">
    <property type="protein sequence ID" value="KAI1692590.1"/>
    <property type="molecule type" value="Genomic_DNA"/>
</dbReference>
<evidence type="ECO:0000313" key="2">
    <source>
        <dbReference type="Proteomes" id="UP001201812"/>
    </source>
</evidence>
<gene>
    <name evidence="1" type="ORF">DdX_21167</name>
</gene>
<reference evidence="1" key="1">
    <citation type="submission" date="2022-01" db="EMBL/GenBank/DDBJ databases">
        <title>Genome Sequence Resource for Two Populations of Ditylenchus destructor, the Migratory Endoparasitic Phytonematode.</title>
        <authorList>
            <person name="Zhang H."/>
            <person name="Lin R."/>
            <person name="Xie B."/>
        </authorList>
    </citation>
    <scope>NUCLEOTIDE SEQUENCE</scope>
    <source>
        <strain evidence="1">BazhouSP</strain>
    </source>
</reference>
<sequence length="228" mass="25607">MEGLVRPLKTRKFMTLSALNRIDGLGVRPKVDESGQVIQPVHESPIMVMDFVDDTAYHESMFEQNNIPVPQHHKPYASSLSSQYTLLYDLAIYAHDTIDGRPKVINPYDVVDLMEHKDTVSETGVQKVIDKNLSKVKDCRPIEIITLCSLRSKRQERHRGTTAAFLIFDNPVKGQAFWHIMQTELSSIGHEQPNLTADGGARSDDEPNLTLCTLRVDGRAEGAARQLV</sequence>
<comment type="caution">
    <text evidence="1">The sequence shown here is derived from an EMBL/GenBank/DDBJ whole genome shotgun (WGS) entry which is preliminary data.</text>
</comment>
<keyword evidence="2" id="KW-1185">Reference proteome</keyword>
<name>A0AAD4QVS8_9BILA</name>
<accession>A0AAD4QVS8</accession>
<organism evidence="1 2">
    <name type="scientific">Ditylenchus destructor</name>
    <dbReference type="NCBI Taxonomy" id="166010"/>
    <lineage>
        <taxon>Eukaryota</taxon>
        <taxon>Metazoa</taxon>
        <taxon>Ecdysozoa</taxon>
        <taxon>Nematoda</taxon>
        <taxon>Chromadorea</taxon>
        <taxon>Rhabditida</taxon>
        <taxon>Tylenchina</taxon>
        <taxon>Tylenchomorpha</taxon>
        <taxon>Sphaerularioidea</taxon>
        <taxon>Anguinidae</taxon>
        <taxon>Anguininae</taxon>
        <taxon>Ditylenchus</taxon>
    </lineage>
</organism>